<keyword evidence="4" id="KW-1185">Reference proteome</keyword>
<gene>
    <name evidence="3" type="ORF">SAMN05443245_0324</name>
</gene>
<keyword evidence="1" id="KW-0732">Signal</keyword>
<dbReference type="Gene3D" id="3.90.1580.10">
    <property type="entry name" value="paralog of FGE (formylglycine-generating enzyme)"/>
    <property type="match status" value="1"/>
</dbReference>
<evidence type="ECO:0000313" key="3">
    <source>
        <dbReference type="EMBL" id="SDQ19606.1"/>
    </source>
</evidence>
<feature type="chain" id="PRO_5010263454" evidence="1">
    <location>
        <begin position="30"/>
        <end position="358"/>
    </location>
</feature>
<dbReference type="AlphaFoldDB" id="A0A1H0YXM4"/>
<proteinExistence type="predicted"/>
<sequence>MSHLSNRAWGKSFKVLATVSLFISHAAFADKVDVNAPADKERLIREITTPSPSKSVWEHISLVLNWGHGKPYDDTVSILDNYFKTLPSPSGDELTALKNRLRKEFVFVDGGEFLMGDFGPELSKEKLPYSANEGAAPAHNVTVDSYSILKHRVTFADFDLYTRANHLPPVGINEAYDLQFRFPDFPAAFVTWQQSRDFCQWAGKIAGLPLDLPTEAQWEYAARSRGEKWVIPSTEVSVSDGKYDVTQMDDIITAKGKGTSPEPAFSRPVGTYGDNRQGISDVFGYGKEWTYDWFDKNYYSHSPQHDPRGPANGVLRSIRYATDSRIHLVIDRSGLAPDSAKSDVGFRCVLNQPVALGQ</sequence>
<organism evidence="3 4">
    <name type="scientific">Paraburkholderia fungorum</name>
    <dbReference type="NCBI Taxonomy" id="134537"/>
    <lineage>
        <taxon>Bacteria</taxon>
        <taxon>Pseudomonadati</taxon>
        <taxon>Pseudomonadota</taxon>
        <taxon>Betaproteobacteria</taxon>
        <taxon>Burkholderiales</taxon>
        <taxon>Burkholderiaceae</taxon>
        <taxon>Paraburkholderia</taxon>
    </lineage>
</organism>
<dbReference type="InterPro" id="IPR042095">
    <property type="entry name" value="SUMF_sf"/>
</dbReference>
<dbReference type="InterPro" id="IPR016187">
    <property type="entry name" value="CTDL_fold"/>
</dbReference>
<evidence type="ECO:0000313" key="4">
    <source>
        <dbReference type="Proteomes" id="UP000183487"/>
    </source>
</evidence>
<reference evidence="4" key="1">
    <citation type="submission" date="2016-10" db="EMBL/GenBank/DDBJ databases">
        <authorList>
            <person name="Varghese N."/>
        </authorList>
    </citation>
    <scope>NUCLEOTIDE SEQUENCE [LARGE SCALE GENOMIC DNA]</scope>
    <source>
        <strain evidence="4">GAS106B</strain>
    </source>
</reference>
<dbReference type="RefSeq" id="WP_074762640.1">
    <property type="nucleotide sequence ID" value="NZ_FNKP01000001.1"/>
</dbReference>
<name>A0A1H0YXM4_9BURK</name>
<dbReference type="OrthoDB" id="9768004at2"/>
<dbReference type="InterPro" id="IPR005532">
    <property type="entry name" value="SUMF_dom"/>
</dbReference>
<dbReference type="Proteomes" id="UP000183487">
    <property type="component" value="Unassembled WGS sequence"/>
</dbReference>
<dbReference type="Pfam" id="PF03781">
    <property type="entry name" value="FGE-sulfatase"/>
    <property type="match status" value="1"/>
</dbReference>
<protein>
    <submittedName>
        <fullName evidence="3">Formylglycine-generating enzyme, required for sulfatase activity, contains SUMF1/FGE domain</fullName>
    </submittedName>
</protein>
<dbReference type="InterPro" id="IPR051043">
    <property type="entry name" value="Sulfatase_Mod_Factor_Kinase"/>
</dbReference>
<dbReference type="SUPFAM" id="SSF56436">
    <property type="entry name" value="C-type lectin-like"/>
    <property type="match status" value="1"/>
</dbReference>
<dbReference type="PANTHER" id="PTHR23150">
    <property type="entry name" value="SULFATASE MODIFYING FACTOR 1, 2"/>
    <property type="match status" value="1"/>
</dbReference>
<feature type="domain" description="Sulfatase-modifying factor enzyme-like" evidence="2">
    <location>
        <begin position="103"/>
        <end position="349"/>
    </location>
</feature>
<evidence type="ECO:0000256" key="1">
    <source>
        <dbReference type="SAM" id="SignalP"/>
    </source>
</evidence>
<accession>A0A1H0YXM4</accession>
<dbReference type="EMBL" id="FNKP01000001">
    <property type="protein sequence ID" value="SDQ19606.1"/>
    <property type="molecule type" value="Genomic_DNA"/>
</dbReference>
<feature type="signal peptide" evidence="1">
    <location>
        <begin position="1"/>
        <end position="29"/>
    </location>
</feature>
<dbReference type="GO" id="GO:0120147">
    <property type="term" value="F:formylglycine-generating oxidase activity"/>
    <property type="evidence" value="ECO:0007669"/>
    <property type="project" value="TreeGrafter"/>
</dbReference>
<evidence type="ECO:0000259" key="2">
    <source>
        <dbReference type="Pfam" id="PF03781"/>
    </source>
</evidence>
<dbReference type="PANTHER" id="PTHR23150:SF19">
    <property type="entry name" value="FORMYLGLYCINE-GENERATING ENZYME"/>
    <property type="match status" value="1"/>
</dbReference>